<evidence type="ECO:0000256" key="3">
    <source>
        <dbReference type="ARBA" id="ARBA00023163"/>
    </source>
</evidence>
<dbReference type="InterPro" id="IPR005471">
    <property type="entry name" value="Tscrpt_reg_IclR_N"/>
</dbReference>
<dbReference type="Pfam" id="PF09339">
    <property type="entry name" value="HTH_IclR"/>
    <property type="match status" value="1"/>
</dbReference>
<dbReference type="AlphaFoldDB" id="A0A177YFT5"/>
<dbReference type="GO" id="GO:0045892">
    <property type="term" value="P:negative regulation of DNA-templated transcription"/>
    <property type="evidence" value="ECO:0007669"/>
    <property type="project" value="TreeGrafter"/>
</dbReference>
<gene>
    <name evidence="6" type="ORF">A3K89_03250</name>
</gene>
<dbReference type="Gene3D" id="1.10.10.10">
    <property type="entry name" value="Winged helix-like DNA-binding domain superfamily/Winged helix DNA-binding domain"/>
    <property type="match status" value="1"/>
</dbReference>
<accession>A0A177YFT5</accession>
<evidence type="ECO:0000313" key="7">
    <source>
        <dbReference type="Proteomes" id="UP000077519"/>
    </source>
</evidence>
<proteinExistence type="predicted"/>
<name>A0A177YFT5_9NOCA</name>
<dbReference type="GO" id="GO:0003700">
    <property type="term" value="F:DNA-binding transcription factor activity"/>
    <property type="evidence" value="ECO:0007669"/>
    <property type="project" value="TreeGrafter"/>
</dbReference>
<sequence>MGRVSQETGSKQQPLLVLGKITEILDAFSFDRPSLTLGEIQQSTGIPTSTVQRLVTNLVAQGFLDRAGDRIRIGVRMAYWAATATKDLDVLSIVNPVLKEVRDLTGETACFFRPEQNYRVCVAIAETKHALRRDMYVGKVIPLNVGSASRVLLAYDSALADRILSGTLEQMTAESITQKDTLRAAVDRARADGYAITTGERETGASGLSAPVFDSAADIIGAVTISGPTLRMPLSQCEEWVDLLVSHAEQITRTLGGRYPA</sequence>
<evidence type="ECO:0000256" key="2">
    <source>
        <dbReference type="ARBA" id="ARBA00023125"/>
    </source>
</evidence>
<keyword evidence="1" id="KW-0805">Transcription regulation</keyword>
<protein>
    <submittedName>
        <fullName evidence="6">IclR family transcriptional regulator</fullName>
    </submittedName>
</protein>
<dbReference type="PANTHER" id="PTHR30136">
    <property type="entry name" value="HELIX-TURN-HELIX TRANSCRIPTIONAL REGULATOR, ICLR FAMILY"/>
    <property type="match status" value="1"/>
</dbReference>
<dbReference type="SUPFAM" id="SSF46785">
    <property type="entry name" value="Winged helix' DNA-binding domain"/>
    <property type="match status" value="1"/>
</dbReference>
<dbReference type="PANTHER" id="PTHR30136:SF35">
    <property type="entry name" value="HTH-TYPE TRANSCRIPTIONAL REGULATOR RV1719"/>
    <property type="match status" value="1"/>
</dbReference>
<dbReference type="PROSITE" id="PS51078">
    <property type="entry name" value="ICLR_ED"/>
    <property type="match status" value="1"/>
</dbReference>
<reference evidence="6 7" key="1">
    <citation type="submission" date="2016-03" db="EMBL/GenBank/DDBJ databases">
        <title>Genome sequence of Rhodococcus kyotonensis KB10.</title>
        <authorList>
            <person name="Jeong H."/>
            <person name="Hong C.E."/>
            <person name="Jo S.H."/>
            <person name="Park J.M."/>
        </authorList>
    </citation>
    <scope>NUCLEOTIDE SEQUENCE [LARGE SCALE GENOMIC DNA]</scope>
    <source>
        <strain evidence="6 7">KB10</strain>
    </source>
</reference>
<organism evidence="6 7">
    <name type="scientific">Rhodococcoides kyotonense</name>
    <dbReference type="NCBI Taxonomy" id="398843"/>
    <lineage>
        <taxon>Bacteria</taxon>
        <taxon>Bacillati</taxon>
        <taxon>Actinomycetota</taxon>
        <taxon>Actinomycetes</taxon>
        <taxon>Mycobacteriales</taxon>
        <taxon>Nocardiaceae</taxon>
        <taxon>Rhodococcoides</taxon>
    </lineage>
</organism>
<feature type="domain" description="IclR-ED" evidence="5">
    <location>
        <begin position="76"/>
        <end position="257"/>
    </location>
</feature>
<keyword evidence="2" id="KW-0238">DNA-binding</keyword>
<dbReference type="Proteomes" id="UP000077519">
    <property type="component" value="Unassembled WGS sequence"/>
</dbReference>
<dbReference type="InterPro" id="IPR036388">
    <property type="entry name" value="WH-like_DNA-bd_sf"/>
</dbReference>
<dbReference type="EMBL" id="LVHI01000012">
    <property type="protein sequence ID" value="OAK54414.1"/>
    <property type="molecule type" value="Genomic_DNA"/>
</dbReference>
<dbReference type="Gene3D" id="3.30.450.40">
    <property type="match status" value="1"/>
</dbReference>
<feature type="domain" description="HTH iclR-type" evidence="4">
    <location>
        <begin position="15"/>
        <end position="75"/>
    </location>
</feature>
<dbReference type="InterPro" id="IPR029016">
    <property type="entry name" value="GAF-like_dom_sf"/>
</dbReference>
<evidence type="ECO:0000259" key="5">
    <source>
        <dbReference type="PROSITE" id="PS51078"/>
    </source>
</evidence>
<dbReference type="InterPro" id="IPR050707">
    <property type="entry name" value="HTH_MetabolicPath_Reg"/>
</dbReference>
<evidence type="ECO:0000256" key="1">
    <source>
        <dbReference type="ARBA" id="ARBA00023015"/>
    </source>
</evidence>
<keyword evidence="3" id="KW-0804">Transcription</keyword>
<dbReference type="InterPro" id="IPR036390">
    <property type="entry name" value="WH_DNA-bd_sf"/>
</dbReference>
<dbReference type="Pfam" id="PF01614">
    <property type="entry name" value="IclR_C"/>
    <property type="match status" value="1"/>
</dbReference>
<dbReference type="SMART" id="SM00346">
    <property type="entry name" value="HTH_ICLR"/>
    <property type="match status" value="1"/>
</dbReference>
<evidence type="ECO:0000259" key="4">
    <source>
        <dbReference type="PROSITE" id="PS51077"/>
    </source>
</evidence>
<dbReference type="SUPFAM" id="SSF55781">
    <property type="entry name" value="GAF domain-like"/>
    <property type="match status" value="1"/>
</dbReference>
<dbReference type="GO" id="GO:0003677">
    <property type="term" value="F:DNA binding"/>
    <property type="evidence" value="ECO:0007669"/>
    <property type="project" value="UniProtKB-KW"/>
</dbReference>
<dbReference type="PROSITE" id="PS51077">
    <property type="entry name" value="HTH_ICLR"/>
    <property type="match status" value="1"/>
</dbReference>
<comment type="caution">
    <text evidence="6">The sequence shown here is derived from an EMBL/GenBank/DDBJ whole genome shotgun (WGS) entry which is preliminary data.</text>
</comment>
<keyword evidence="7" id="KW-1185">Reference proteome</keyword>
<evidence type="ECO:0000313" key="6">
    <source>
        <dbReference type="EMBL" id="OAK54414.1"/>
    </source>
</evidence>
<dbReference type="InterPro" id="IPR014757">
    <property type="entry name" value="Tscrpt_reg_IclR_C"/>
</dbReference>